<evidence type="ECO:0000313" key="2">
    <source>
        <dbReference type="EMBL" id="APA89974.2"/>
    </source>
</evidence>
<reference evidence="2" key="1">
    <citation type="submission" date="2016-09" db="EMBL/GenBank/DDBJ databases">
        <title>The Complete Genome of Burkholderia sprentiae wsm5005.</title>
        <authorList>
            <person name="De Meyer S."/>
            <person name="Wang P."/>
            <person name="Terpolilli J."/>
        </authorList>
    </citation>
    <scope>NUCLEOTIDE SEQUENCE [LARGE SCALE GENOMIC DNA]</scope>
    <source>
        <strain evidence="2">WSM5005</strain>
        <plasmid evidence="2">pl1WSM5005</plasmid>
    </source>
</reference>
<dbReference type="KEGG" id="pspw:BJG93_31590"/>
<geneLocation type="plasmid" evidence="2 3">
    <name>pl1WSM5005</name>
</geneLocation>
<dbReference type="EMBL" id="CP017563">
    <property type="protein sequence ID" value="APA89974.2"/>
    <property type="molecule type" value="Genomic_DNA"/>
</dbReference>
<dbReference type="Proteomes" id="UP000179860">
    <property type="component" value="Plasmid pl1WSM5005"/>
</dbReference>
<protein>
    <submittedName>
        <fullName evidence="2">Uncharacterized protein</fullName>
    </submittedName>
</protein>
<accession>A0A1I9YUV4</accession>
<evidence type="ECO:0000256" key="1">
    <source>
        <dbReference type="SAM" id="MobiDB-lite"/>
    </source>
</evidence>
<feature type="compositionally biased region" description="Basic and acidic residues" evidence="1">
    <location>
        <begin position="1"/>
        <end position="10"/>
    </location>
</feature>
<keyword evidence="2" id="KW-0614">Plasmid</keyword>
<proteinExistence type="predicted"/>
<reference evidence="2" key="2">
    <citation type="submission" date="2021-06" db="EMBL/GenBank/DDBJ databases">
        <authorList>
            <person name="Rogers T.H."/>
            <person name="Ramsay J.P."/>
            <person name="Wang P."/>
            <person name="Terpolilli J."/>
        </authorList>
    </citation>
    <scope>NUCLEOTIDE SEQUENCE [LARGE SCALE GENOMIC DNA]</scope>
    <source>
        <strain evidence="2">WSM5005</strain>
        <plasmid evidence="2">pl1WSM5005</plasmid>
    </source>
</reference>
<name>A0A1I9YUV4_9BURK</name>
<feature type="region of interest" description="Disordered" evidence="1">
    <location>
        <begin position="1"/>
        <end position="79"/>
    </location>
</feature>
<keyword evidence="3" id="KW-1185">Reference proteome</keyword>
<feature type="compositionally biased region" description="Basic and acidic residues" evidence="1">
    <location>
        <begin position="64"/>
        <end position="79"/>
    </location>
</feature>
<dbReference type="RefSeq" id="WP_154671703.1">
    <property type="nucleotide sequence ID" value="NZ_CP017563.2"/>
</dbReference>
<dbReference type="AlphaFoldDB" id="A0A1I9YUV4"/>
<sequence>MEKKGAKQDGEAMASGASEHRYSGTPGETAAAARRGQPATEREPQQRRAPKKRRESLHTWIVHFDAERSARPPASNEEK</sequence>
<organism evidence="2 3">
    <name type="scientific">Paraburkholderia sprentiae WSM5005</name>
    <dbReference type="NCBI Taxonomy" id="754502"/>
    <lineage>
        <taxon>Bacteria</taxon>
        <taxon>Pseudomonadati</taxon>
        <taxon>Pseudomonadota</taxon>
        <taxon>Betaproteobacteria</taxon>
        <taxon>Burkholderiales</taxon>
        <taxon>Burkholderiaceae</taxon>
        <taxon>Paraburkholderia</taxon>
    </lineage>
</organism>
<gene>
    <name evidence="2" type="ORF">BJG93_31590</name>
</gene>
<dbReference type="OrthoDB" id="9114349at2"/>
<evidence type="ECO:0000313" key="3">
    <source>
        <dbReference type="Proteomes" id="UP000179860"/>
    </source>
</evidence>